<dbReference type="InterPro" id="IPR043148">
    <property type="entry name" value="TagF_C"/>
</dbReference>
<proteinExistence type="predicted"/>
<dbReference type="AlphaFoldDB" id="A0A7G9YLD9"/>
<dbReference type="Gene3D" id="3.40.50.12580">
    <property type="match status" value="1"/>
</dbReference>
<accession>A0A7G9YLD9</accession>
<reference evidence="1" key="1">
    <citation type="submission" date="2020-06" db="EMBL/GenBank/DDBJ databases">
        <title>Unique genomic features of the anaerobic methanotrophic archaea.</title>
        <authorList>
            <person name="Chadwick G.L."/>
            <person name="Skennerton C.T."/>
            <person name="Laso-Perez R."/>
            <person name="Leu A.O."/>
            <person name="Speth D.R."/>
            <person name="Yu H."/>
            <person name="Morgan-Lang C."/>
            <person name="Hatzenpichler R."/>
            <person name="Goudeau D."/>
            <person name="Malmstrom R."/>
            <person name="Brazelton W.J."/>
            <person name="Woyke T."/>
            <person name="Hallam S.J."/>
            <person name="Tyson G.W."/>
            <person name="Wegener G."/>
            <person name="Boetius A."/>
            <person name="Orphan V."/>
        </authorList>
    </citation>
    <scope>NUCLEOTIDE SEQUENCE</scope>
</reference>
<organism evidence="1">
    <name type="scientific">Candidatus Methanogaster sp. ANME-2c ERB4</name>
    <dbReference type="NCBI Taxonomy" id="2759911"/>
    <lineage>
        <taxon>Archaea</taxon>
        <taxon>Methanobacteriati</taxon>
        <taxon>Methanobacteriota</taxon>
        <taxon>Stenosarchaea group</taxon>
        <taxon>Methanomicrobia</taxon>
        <taxon>Methanosarcinales</taxon>
        <taxon>ANME-2 cluster</taxon>
        <taxon>Candidatus Methanogasteraceae</taxon>
        <taxon>Candidatus Methanogaster</taxon>
    </lineage>
</organism>
<dbReference type="EMBL" id="MT631362">
    <property type="protein sequence ID" value="QNO48823.1"/>
    <property type="molecule type" value="Genomic_DNA"/>
</dbReference>
<name>A0A7G9YLD9_9EURY</name>
<evidence type="ECO:0000313" key="1">
    <source>
        <dbReference type="EMBL" id="QNO48823.1"/>
    </source>
</evidence>
<sequence length="591" mass="70666">MKEVLVVDLLTKRDARKLSGKYAEIWYLYTDNVSFNNKIKSISEYKSKNPIFWQKEYLALQLCNKSYTTRLDKQLNHLHKNLNNIKLIYKKLQTNEYTSDFIMASVVKVFITNLIDGNEKKIAVTYKNNQFLCLHEYPEQVKVIRKIGIRTIIKKLAWLNAYFGYYLYNILKMKYKNIEGRPRKDYDILFYFDRKGQEIEWKYFLDKLSQNNKIAIYFHHRPRTKHIKDDLEEILTNVERGSNISKDDVFIDENFRYLNVKNKFHHLLKGFKNYITINFWLLADFRNIEYYTKYFLTELETIIYKNVLNEIDTKRFITIGEYEPDLNIRTTVWKSSGAITENVVHGLKQAIFEDSYIYLDRIYVWDDVMENEFRKMDCKIGEYIYSGPKYVHKVHDTPTWKSPISKKTIGIFSNDIESLDPTWAFGLANGEKFKNSFFEHVLFCAKNNPKYNFIVIPHPRERQRRYIIKKFDSELLKLPNVTIDFEGGRLGSFKYVRTLDLGITMQSSIGFEMLFSGFKCIFFDFNRNGYLYKYRQRYGEIFTNPDEFSIETWSDFVISKADQSKEEFFKQYSDIPIYGKNSLIDLILPNE</sequence>
<gene>
    <name evidence="1" type="ORF">IMBEDNDK_00033</name>
</gene>
<protein>
    <submittedName>
        <fullName evidence="1">Uncharacterized protein</fullName>
    </submittedName>
</protein>